<evidence type="ECO:0000256" key="1">
    <source>
        <dbReference type="ARBA" id="ARBA00023268"/>
    </source>
</evidence>
<name>A0A8X6RWD1_TRICX</name>
<sequence length="216" mass="24599">MYASSSSVNPTPLAHADNQGDVPLRWEISHWHPTRFNLYDPEIDKVVKTIEEGKVEIDLSKTRLEEKQKQELQDLFNSFQGLFSDKLRLTHVSYHEIDAGDKPFVVSRPHYFGREEIKTDETKVRAVVEMKPPRNSKEVSKFLEAQKAFDSVRVAITKAPVLNAELFTDASSICVGAVLNQEQRPVVFAFRTLSNAERNYTVTERERVFSSGLGSK</sequence>
<dbReference type="SUPFAM" id="SSF56672">
    <property type="entry name" value="DNA/RNA polymerases"/>
    <property type="match status" value="1"/>
</dbReference>
<dbReference type="Proteomes" id="UP000887159">
    <property type="component" value="Unassembled WGS sequence"/>
</dbReference>
<proteinExistence type="predicted"/>
<dbReference type="EMBL" id="BMAU01021203">
    <property type="protein sequence ID" value="GFX98646.1"/>
    <property type="molecule type" value="Genomic_DNA"/>
</dbReference>
<dbReference type="PANTHER" id="PTHR37984:SF5">
    <property type="entry name" value="PROTEIN NYNRIN-LIKE"/>
    <property type="match status" value="1"/>
</dbReference>
<dbReference type="Pfam" id="PF17919">
    <property type="entry name" value="RT_RNaseH_2"/>
    <property type="match status" value="1"/>
</dbReference>
<evidence type="ECO:0000313" key="4">
    <source>
        <dbReference type="Proteomes" id="UP000887159"/>
    </source>
</evidence>
<dbReference type="GO" id="GO:0071897">
    <property type="term" value="P:DNA biosynthetic process"/>
    <property type="evidence" value="ECO:0007669"/>
    <property type="project" value="UniProtKB-ARBA"/>
</dbReference>
<comment type="caution">
    <text evidence="3">The sequence shown here is derived from an EMBL/GenBank/DDBJ whole genome shotgun (WGS) entry which is preliminary data.</text>
</comment>
<dbReference type="GO" id="GO:0003824">
    <property type="term" value="F:catalytic activity"/>
    <property type="evidence" value="ECO:0007669"/>
    <property type="project" value="UniProtKB-KW"/>
</dbReference>
<reference evidence="3" key="1">
    <citation type="submission" date="2020-08" db="EMBL/GenBank/DDBJ databases">
        <title>Multicomponent nature underlies the extraordinary mechanical properties of spider dragline silk.</title>
        <authorList>
            <person name="Kono N."/>
            <person name="Nakamura H."/>
            <person name="Mori M."/>
            <person name="Yoshida Y."/>
            <person name="Ohtoshi R."/>
            <person name="Malay A.D."/>
            <person name="Moran D.A.P."/>
            <person name="Tomita M."/>
            <person name="Numata K."/>
            <person name="Arakawa K."/>
        </authorList>
    </citation>
    <scope>NUCLEOTIDE SEQUENCE</scope>
</reference>
<gene>
    <name evidence="3" type="ORF">TNCV_1502241</name>
</gene>
<protein>
    <recommendedName>
        <fullName evidence="2">Reverse transcriptase/retrotransposon-derived protein RNase H-like domain-containing protein</fullName>
    </recommendedName>
</protein>
<dbReference type="InterPro" id="IPR041577">
    <property type="entry name" value="RT_RNaseH_2"/>
</dbReference>
<dbReference type="InterPro" id="IPR043502">
    <property type="entry name" value="DNA/RNA_pol_sf"/>
</dbReference>
<evidence type="ECO:0000259" key="2">
    <source>
        <dbReference type="Pfam" id="PF17919"/>
    </source>
</evidence>
<dbReference type="InterPro" id="IPR050951">
    <property type="entry name" value="Retrovirus_Pol_polyprotein"/>
</dbReference>
<keyword evidence="1" id="KW-0511">Multifunctional enzyme</keyword>
<accession>A0A8X6RWD1</accession>
<dbReference type="AlphaFoldDB" id="A0A8X6RWD1"/>
<evidence type="ECO:0000313" key="3">
    <source>
        <dbReference type="EMBL" id="GFX98646.1"/>
    </source>
</evidence>
<keyword evidence="4" id="KW-1185">Reference proteome</keyword>
<dbReference type="PANTHER" id="PTHR37984">
    <property type="entry name" value="PROTEIN CBG26694"/>
    <property type="match status" value="1"/>
</dbReference>
<feature type="domain" description="Reverse transcriptase/retrotransposon-derived protein RNase H-like" evidence="2">
    <location>
        <begin position="144"/>
        <end position="206"/>
    </location>
</feature>
<organism evidence="3 4">
    <name type="scientific">Trichonephila clavipes</name>
    <name type="common">Golden silk orbweaver</name>
    <name type="synonym">Nephila clavipes</name>
    <dbReference type="NCBI Taxonomy" id="2585209"/>
    <lineage>
        <taxon>Eukaryota</taxon>
        <taxon>Metazoa</taxon>
        <taxon>Ecdysozoa</taxon>
        <taxon>Arthropoda</taxon>
        <taxon>Chelicerata</taxon>
        <taxon>Arachnida</taxon>
        <taxon>Araneae</taxon>
        <taxon>Araneomorphae</taxon>
        <taxon>Entelegynae</taxon>
        <taxon>Araneoidea</taxon>
        <taxon>Nephilidae</taxon>
        <taxon>Trichonephila</taxon>
    </lineage>
</organism>